<keyword evidence="2" id="KW-1185">Reference proteome</keyword>
<dbReference type="KEGG" id="zpl:ZBT109_0361"/>
<sequence length="137" mass="14641">MLFVLVVPDGFDVISPRDDAGGGGAYAVSCAVEARGDKHQLLTLPVDLRFDPSGFVAHDAQQFHRELNDARGHAAERVQAAEANSGFHGRADDRAVDADVFQHAETAAMAGVVIVEVQSKAVVIEVIDMKTEPFEQG</sequence>
<accession>A0A348HBZ8</accession>
<keyword evidence="1" id="KW-0813">Transport</keyword>
<evidence type="ECO:0000313" key="1">
    <source>
        <dbReference type="EMBL" id="BBG29150.1"/>
    </source>
</evidence>
<dbReference type="Proteomes" id="UP000267342">
    <property type="component" value="Chromosome"/>
</dbReference>
<dbReference type="AlphaFoldDB" id="A0A348HBZ8"/>
<dbReference type="EMBL" id="AP018933">
    <property type="protein sequence ID" value="BBG29150.1"/>
    <property type="molecule type" value="Genomic_DNA"/>
</dbReference>
<proteinExistence type="predicted"/>
<reference evidence="1 2" key="1">
    <citation type="submission" date="2018-09" db="EMBL/GenBank/DDBJ databases">
        <title>Zymobacter palmae IAM14233 (=T109) whole genome analysis.</title>
        <authorList>
            <person name="Yanase H."/>
        </authorList>
    </citation>
    <scope>NUCLEOTIDE SEQUENCE [LARGE SCALE GENOMIC DNA]</scope>
    <source>
        <strain evidence="1 2">IAM14233</strain>
    </source>
</reference>
<name>A0A348HBZ8_9GAMM</name>
<keyword evidence="1" id="KW-0762">Sugar transport</keyword>
<organism evidence="1 2">
    <name type="scientific">Zymobacter palmae</name>
    <dbReference type="NCBI Taxonomy" id="33074"/>
    <lineage>
        <taxon>Bacteria</taxon>
        <taxon>Pseudomonadati</taxon>
        <taxon>Pseudomonadota</taxon>
        <taxon>Gammaproteobacteria</taxon>
        <taxon>Oceanospirillales</taxon>
        <taxon>Halomonadaceae</taxon>
        <taxon>Zymobacter group</taxon>
        <taxon>Zymobacter</taxon>
    </lineage>
</organism>
<evidence type="ECO:0000313" key="2">
    <source>
        <dbReference type="Proteomes" id="UP000267342"/>
    </source>
</evidence>
<protein>
    <submittedName>
        <fullName evidence="1">ABC-type sugar transport systems, ATPase</fullName>
    </submittedName>
</protein>
<gene>
    <name evidence="1" type="ORF">ZBT109_0361</name>
</gene>